<dbReference type="Pfam" id="PF02653">
    <property type="entry name" value="BPD_transp_2"/>
    <property type="match status" value="1"/>
</dbReference>
<keyword evidence="4 9" id="KW-0812">Transmembrane</keyword>
<evidence type="ECO:0000256" key="8">
    <source>
        <dbReference type="ARBA" id="ARBA00037998"/>
    </source>
</evidence>
<feature type="transmembrane region" description="Helical" evidence="9">
    <location>
        <begin position="142"/>
        <end position="161"/>
    </location>
</feature>
<evidence type="ECO:0000256" key="4">
    <source>
        <dbReference type="ARBA" id="ARBA00022692"/>
    </source>
</evidence>
<keyword evidence="7 9" id="KW-0472">Membrane</keyword>
<dbReference type="GO" id="GO:0006865">
    <property type="term" value="P:amino acid transport"/>
    <property type="evidence" value="ECO:0007669"/>
    <property type="project" value="UniProtKB-KW"/>
</dbReference>
<dbReference type="InterPro" id="IPR001851">
    <property type="entry name" value="ABC_transp_permease"/>
</dbReference>
<dbReference type="RefSeq" id="WP_142259154.1">
    <property type="nucleotide sequence ID" value="NZ_BMPV01000007.1"/>
</dbReference>
<dbReference type="CDD" id="cd06582">
    <property type="entry name" value="TM_PBP1_LivH_like"/>
    <property type="match status" value="1"/>
</dbReference>
<keyword evidence="3" id="KW-1003">Cell membrane</keyword>
<evidence type="ECO:0000256" key="6">
    <source>
        <dbReference type="ARBA" id="ARBA00022989"/>
    </source>
</evidence>
<keyword evidence="11" id="KW-1185">Reference proteome</keyword>
<feature type="transmembrane region" description="Helical" evidence="9">
    <location>
        <begin position="193"/>
        <end position="215"/>
    </location>
</feature>
<evidence type="ECO:0000313" key="10">
    <source>
        <dbReference type="EMBL" id="TQM75080.1"/>
    </source>
</evidence>
<protein>
    <submittedName>
        <fullName evidence="10">Amino acid/amide ABC transporter membrane protein 1 (HAAT family)</fullName>
    </submittedName>
</protein>
<evidence type="ECO:0000256" key="3">
    <source>
        <dbReference type="ARBA" id="ARBA00022475"/>
    </source>
</evidence>
<name>A0A543IWY1_9ACTN</name>
<dbReference type="GO" id="GO:0005886">
    <property type="term" value="C:plasma membrane"/>
    <property type="evidence" value="ECO:0007669"/>
    <property type="project" value="UniProtKB-SubCell"/>
</dbReference>
<dbReference type="AlphaFoldDB" id="A0A543IWY1"/>
<keyword evidence="2" id="KW-0813">Transport</keyword>
<dbReference type="Proteomes" id="UP000319213">
    <property type="component" value="Unassembled WGS sequence"/>
</dbReference>
<keyword evidence="5" id="KW-0029">Amino-acid transport</keyword>
<feature type="transmembrane region" description="Helical" evidence="9">
    <location>
        <begin position="222"/>
        <end position="251"/>
    </location>
</feature>
<organism evidence="10 11">
    <name type="scientific">Thermopolyspora flexuosa</name>
    <dbReference type="NCBI Taxonomy" id="103836"/>
    <lineage>
        <taxon>Bacteria</taxon>
        <taxon>Bacillati</taxon>
        <taxon>Actinomycetota</taxon>
        <taxon>Actinomycetes</taxon>
        <taxon>Streptosporangiales</taxon>
        <taxon>Streptosporangiaceae</taxon>
        <taxon>Thermopolyspora</taxon>
    </lineage>
</organism>
<dbReference type="GO" id="GO:0022857">
    <property type="term" value="F:transmembrane transporter activity"/>
    <property type="evidence" value="ECO:0007669"/>
    <property type="project" value="InterPro"/>
</dbReference>
<dbReference type="OrthoDB" id="9807115at2"/>
<comment type="subcellular location">
    <subcellularLocation>
        <location evidence="1">Cell membrane</location>
        <topology evidence="1">Multi-pass membrane protein</topology>
    </subcellularLocation>
</comment>
<accession>A0A543IWY1</accession>
<dbReference type="PANTHER" id="PTHR11795:SF450">
    <property type="entry name" value="ABC TRANSPORTER PERMEASE PROTEIN"/>
    <property type="match status" value="1"/>
</dbReference>
<feature type="transmembrane region" description="Helical" evidence="9">
    <location>
        <begin position="7"/>
        <end position="28"/>
    </location>
</feature>
<dbReference type="PANTHER" id="PTHR11795">
    <property type="entry name" value="BRANCHED-CHAIN AMINO ACID TRANSPORT SYSTEM PERMEASE PROTEIN LIVH"/>
    <property type="match status" value="1"/>
</dbReference>
<evidence type="ECO:0000256" key="5">
    <source>
        <dbReference type="ARBA" id="ARBA00022970"/>
    </source>
</evidence>
<evidence type="ECO:0000256" key="7">
    <source>
        <dbReference type="ARBA" id="ARBA00023136"/>
    </source>
</evidence>
<evidence type="ECO:0000256" key="1">
    <source>
        <dbReference type="ARBA" id="ARBA00004651"/>
    </source>
</evidence>
<evidence type="ECO:0000256" key="9">
    <source>
        <dbReference type="SAM" id="Phobius"/>
    </source>
</evidence>
<feature type="transmembrane region" description="Helical" evidence="9">
    <location>
        <begin position="271"/>
        <end position="290"/>
    </location>
</feature>
<proteinExistence type="inferred from homology"/>
<dbReference type="EMBL" id="VFPQ01000001">
    <property type="protein sequence ID" value="TQM75080.1"/>
    <property type="molecule type" value="Genomic_DNA"/>
</dbReference>
<keyword evidence="6 9" id="KW-1133">Transmembrane helix</keyword>
<gene>
    <name evidence="10" type="ORF">FHX40_1777</name>
</gene>
<feature type="transmembrane region" description="Helical" evidence="9">
    <location>
        <begin position="96"/>
        <end position="121"/>
    </location>
</feature>
<dbReference type="InterPro" id="IPR052157">
    <property type="entry name" value="BCAA_transport_permease"/>
</dbReference>
<evidence type="ECO:0000313" key="11">
    <source>
        <dbReference type="Proteomes" id="UP000319213"/>
    </source>
</evidence>
<evidence type="ECO:0000256" key="2">
    <source>
        <dbReference type="ARBA" id="ARBA00022448"/>
    </source>
</evidence>
<sequence>MTENLQILAGGISLGCVFALLALGFVIVSKATGVFNLAQGGFVVWGAYSTYFLHQQVGLPFYVAAVLSILFVALVAAVMEAVAVHKVASKNLYTPILVTFGLLMMMPPVVSAFWGTGQLTIGDPWGLKVIRIGEVAITERNVAVIVVTLIVVAVFGLFFRYTRLGLAMQATALDPEAALAQGVSDKLVHRLSWAIAGALGAFGGIMLATAGGVGLGPGLEEYALLALPVIILGGIESPLGAVVGGLIVGIIQQFAVVYAAEDFGVGFEEVVPYLLMIAVMLVRPQGLFGTRKVRRI</sequence>
<reference evidence="10 11" key="1">
    <citation type="submission" date="2019-06" db="EMBL/GenBank/DDBJ databases">
        <title>Sequencing the genomes of 1000 actinobacteria strains.</title>
        <authorList>
            <person name="Klenk H.-P."/>
        </authorList>
    </citation>
    <scope>NUCLEOTIDE SEQUENCE [LARGE SCALE GENOMIC DNA]</scope>
    <source>
        <strain evidence="10 11">DSM 43186</strain>
    </source>
</reference>
<comment type="caution">
    <text evidence="10">The sequence shown here is derived from an EMBL/GenBank/DDBJ whole genome shotgun (WGS) entry which is preliminary data.</text>
</comment>
<feature type="transmembrane region" description="Helical" evidence="9">
    <location>
        <begin position="61"/>
        <end position="84"/>
    </location>
</feature>
<comment type="similarity">
    <text evidence="8">Belongs to the binding-protein-dependent transport system permease family. LivHM subfamily.</text>
</comment>